<sequence>MSGGSGVRHRRTDGGRRCLACGNIVSHHRVEAVVGCPGRMSVAVCPVRAGVIRTVVGSWNELSRVAGLACGRTGRGSSPIFLTALRSD</sequence>
<evidence type="ECO:0000313" key="1">
    <source>
        <dbReference type="EMBL" id="OPF84540.1"/>
    </source>
</evidence>
<dbReference type="AlphaFoldDB" id="A0A1V4DCW0"/>
<reference evidence="1" key="1">
    <citation type="submission" date="2016-12" db="EMBL/GenBank/DDBJ databases">
        <title>Genome sequence of Streptomyces antioxidans MUSC 164.</title>
        <authorList>
            <person name="Lee L.-H."/>
            <person name="Ser H.-L."/>
        </authorList>
    </citation>
    <scope>NUCLEOTIDE SEQUENCE [LARGE SCALE GENOMIC DNA]</scope>
    <source>
        <strain evidence="1">MUSC 164</strain>
    </source>
</reference>
<name>A0A1V4DCW0_9ACTN</name>
<accession>A0A1V4DCW0</accession>
<dbReference type="Proteomes" id="UP000033615">
    <property type="component" value="Unassembled WGS sequence"/>
</dbReference>
<evidence type="ECO:0000313" key="2">
    <source>
        <dbReference type="Proteomes" id="UP000033615"/>
    </source>
</evidence>
<comment type="caution">
    <text evidence="1">The sequence shown here is derived from an EMBL/GenBank/DDBJ whole genome shotgun (WGS) entry which is preliminary data.</text>
</comment>
<keyword evidence="2" id="KW-1185">Reference proteome</keyword>
<dbReference type="EMBL" id="LAKD02000001">
    <property type="protein sequence ID" value="OPF84540.1"/>
    <property type="molecule type" value="Genomic_DNA"/>
</dbReference>
<protein>
    <submittedName>
        <fullName evidence="1">Uncharacterized protein</fullName>
    </submittedName>
</protein>
<gene>
    <name evidence="1" type="ORF">VT50_0200375</name>
</gene>
<proteinExistence type="predicted"/>
<organism evidence="1 2">
    <name type="scientific">Streptomyces antioxidans</name>
    <dbReference type="NCBI Taxonomy" id="1507734"/>
    <lineage>
        <taxon>Bacteria</taxon>
        <taxon>Bacillati</taxon>
        <taxon>Actinomycetota</taxon>
        <taxon>Actinomycetes</taxon>
        <taxon>Kitasatosporales</taxon>
        <taxon>Streptomycetaceae</taxon>
        <taxon>Streptomyces</taxon>
    </lineage>
</organism>